<dbReference type="InterPro" id="IPR020846">
    <property type="entry name" value="MFS_dom"/>
</dbReference>
<sequence length="411" mass="43167">MIRQLFPISALLLGAAFLFFAGGINALILPVRGNMEGFSAFSLGLLGTGWAVGYVSACVVMPRFVSKVGHIRAFSVMAAFAAFAILSSLLVVSPFAWIPMRAVSGFCFAGAAMIVESWLGERADASSRGKIFGIYTMVTLAATTTGQMVLPLGDSAGFLFFVLGAMFYCLALVPTAVSSSASPNPLAKVSLDIKALWKNSPVAVFAVFMVGISNASFGTLAAVYADRIGLVLTSVALFTSIPILTGALVQVPVGHFSDKMDRRKVLLVIALTAIAVDLSFILIAPETELFNMILIGFFGASIFSMYPVIVAHANDHAAEGSFIQVSGGLLLVFGMGSIIGPLLSGVGMAHIGTAGLFMTSLGAHVLIVLYTIWRITRRAPVAEDEKVAYVSTPPARTSTPETAAMQVEDEG</sequence>
<evidence type="ECO:0000256" key="1">
    <source>
        <dbReference type="ARBA" id="ARBA00022692"/>
    </source>
</evidence>
<dbReference type="GO" id="GO:0005886">
    <property type="term" value="C:plasma membrane"/>
    <property type="evidence" value="ECO:0007669"/>
    <property type="project" value="TreeGrafter"/>
</dbReference>
<dbReference type="EMBL" id="LANI01000030">
    <property type="protein sequence ID" value="KKJ75571.1"/>
    <property type="molecule type" value="Genomic_DNA"/>
</dbReference>
<dbReference type="Proteomes" id="UP000034491">
    <property type="component" value="Unassembled WGS sequence"/>
</dbReference>
<dbReference type="GO" id="GO:0022857">
    <property type="term" value="F:transmembrane transporter activity"/>
    <property type="evidence" value="ECO:0007669"/>
    <property type="project" value="InterPro"/>
</dbReference>
<dbReference type="Pfam" id="PF07690">
    <property type="entry name" value="MFS_1"/>
    <property type="match status" value="1"/>
</dbReference>
<dbReference type="AlphaFoldDB" id="A0A0M2R1P8"/>
<protein>
    <submittedName>
        <fullName evidence="7">MFS transporter</fullName>
    </submittedName>
</protein>
<evidence type="ECO:0000256" key="5">
    <source>
        <dbReference type="SAM" id="Phobius"/>
    </source>
</evidence>
<evidence type="ECO:0000256" key="4">
    <source>
        <dbReference type="SAM" id="MobiDB-lite"/>
    </source>
</evidence>
<feature type="transmembrane region" description="Helical" evidence="5">
    <location>
        <begin position="322"/>
        <end position="343"/>
    </location>
</feature>
<dbReference type="SUPFAM" id="SSF103473">
    <property type="entry name" value="MFS general substrate transporter"/>
    <property type="match status" value="1"/>
</dbReference>
<dbReference type="PROSITE" id="PS50850">
    <property type="entry name" value="MFS"/>
    <property type="match status" value="1"/>
</dbReference>
<accession>A0A0M2R1P8</accession>
<feature type="transmembrane region" description="Helical" evidence="5">
    <location>
        <begin position="156"/>
        <end position="181"/>
    </location>
</feature>
<dbReference type="PATRIC" id="fig|1549748.8.peg.2845"/>
<proteinExistence type="predicted"/>
<feature type="transmembrane region" description="Helical" evidence="5">
    <location>
        <begin position="73"/>
        <end position="92"/>
    </location>
</feature>
<feature type="transmembrane region" description="Helical" evidence="5">
    <location>
        <begin position="131"/>
        <end position="150"/>
    </location>
</feature>
<keyword evidence="2 5" id="KW-1133">Transmembrane helix</keyword>
<evidence type="ECO:0000259" key="6">
    <source>
        <dbReference type="PROSITE" id="PS50850"/>
    </source>
</evidence>
<gene>
    <name evidence="7" type="ORF">WH95_17870</name>
</gene>
<feature type="transmembrane region" description="Helical" evidence="5">
    <location>
        <begin position="230"/>
        <end position="253"/>
    </location>
</feature>
<keyword evidence="1 5" id="KW-0812">Transmembrane</keyword>
<keyword evidence="3 5" id="KW-0472">Membrane</keyword>
<feature type="transmembrane region" description="Helical" evidence="5">
    <location>
        <begin position="289"/>
        <end position="310"/>
    </location>
</feature>
<dbReference type="InterPro" id="IPR036259">
    <property type="entry name" value="MFS_trans_sf"/>
</dbReference>
<dbReference type="RefSeq" id="WP_046509725.1">
    <property type="nucleotide sequence ID" value="NZ_LANI01000030.1"/>
</dbReference>
<dbReference type="InterPro" id="IPR047200">
    <property type="entry name" value="MFS_YcaD-like"/>
</dbReference>
<dbReference type="CDD" id="cd17477">
    <property type="entry name" value="MFS_YcaD_like"/>
    <property type="match status" value="1"/>
</dbReference>
<feature type="transmembrane region" description="Helical" evidence="5">
    <location>
        <begin position="98"/>
        <end position="119"/>
    </location>
</feature>
<dbReference type="PANTHER" id="PTHR23521">
    <property type="entry name" value="TRANSPORTER MFS SUPERFAMILY"/>
    <property type="match status" value="1"/>
</dbReference>
<dbReference type="OrthoDB" id="9810614at2"/>
<feature type="transmembrane region" description="Helical" evidence="5">
    <location>
        <begin position="202"/>
        <end position="224"/>
    </location>
</feature>
<feature type="transmembrane region" description="Helical" evidence="5">
    <location>
        <begin position="349"/>
        <end position="373"/>
    </location>
</feature>
<evidence type="ECO:0000313" key="8">
    <source>
        <dbReference type="Proteomes" id="UP000034491"/>
    </source>
</evidence>
<dbReference type="PANTHER" id="PTHR23521:SF3">
    <property type="entry name" value="MFS TRANSPORTER"/>
    <property type="match status" value="1"/>
</dbReference>
<evidence type="ECO:0000256" key="3">
    <source>
        <dbReference type="ARBA" id="ARBA00023136"/>
    </source>
</evidence>
<evidence type="ECO:0000256" key="2">
    <source>
        <dbReference type="ARBA" id="ARBA00022989"/>
    </source>
</evidence>
<dbReference type="STRING" id="1549748.WH95_17870"/>
<reference evidence="7 8" key="1">
    <citation type="submission" date="2015-03" db="EMBL/GenBank/DDBJ databases">
        <title>Genome sequence of Kiloniella sp. P1-1, isolated from the gut microflora of Pacific white shrimp, Penaeus vannamei.</title>
        <authorList>
            <person name="Shao Z."/>
            <person name="Wang L."/>
            <person name="Li X."/>
        </authorList>
    </citation>
    <scope>NUCLEOTIDE SEQUENCE [LARGE SCALE GENOMIC DNA]</scope>
    <source>
        <strain evidence="7 8">P1-1</strain>
    </source>
</reference>
<feature type="domain" description="Major facilitator superfamily (MFS) profile" evidence="6">
    <location>
        <begin position="199"/>
        <end position="411"/>
    </location>
</feature>
<name>A0A0M2R1P8_9PROT</name>
<evidence type="ECO:0000313" key="7">
    <source>
        <dbReference type="EMBL" id="KKJ75571.1"/>
    </source>
</evidence>
<feature type="transmembrane region" description="Helical" evidence="5">
    <location>
        <begin position="265"/>
        <end position="283"/>
    </location>
</feature>
<dbReference type="Gene3D" id="1.20.1250.20">
    <property type="entry name" value="MFS general substrate transporter like domains"/>
    <property type="match status" value="2"/>
</dbReference>
<comment type="caution">
    <text evidence="7">The sequence shown here is derived from an EMBL/GenBank/DDBJ whole genome shotgun (WGS) entry which is preliminary data.</text>
</comment>
<feature type="region of interest" description="Disordered" evidence="4">
    <location>
        <begin position="392"/>
        <end position="411"/>
    </location>
</feature>
<dbReference type="InterPro" id="IPR011701">
    <property type="entry name" value="MFS"/>
</dbReference>
<keyword evidence="8" id="KW-1185">Reference proteome</keyword>
<feature type="transmembrane region" description="Helical" evidence="5">
    <location>
        <begin position="42"/>
        <end position="61"/>
    </location>
</feature>
<organism evidence="7 8">
    <name type="scientific">Kiloniella litopenaei</name>
    <dbReference type="NCBI Taxonomy" id="1549748"/>
    <lineage>
        <taxon>Bacteria</taxon>
        <taxon>Pseudomonadati</taxon>
        <taxon>Pseudomonadota</taxon>
        <taxon>Alphaproteobacteria</taxon>
        <taxon>Rhodospirillales</taxon>
        <taxon>Kiloniellaceae</taxon>
        <taxon>Kiloniella</taxon>
    </lineage>
</organism>